<dbReference type="PANTHER" id="PTHR44688">
    <property type="entry name" value="DNA-BINDING TRANSCRIPTIONAL ACTIVATOR DEVR_DOSR"/>
    <property type="match status" value="1"/>
</dbReference>
<organism evidence="6 7">
    <name type="scientific">Lacrimispora amygdalina</name>
    <dbReference type="NCBI Taxonomy" id="253257"/>
    <lineage>
        <taxon>Bacteria</taxon>
        <taxon>Bacillati</taxon>
        <taxon>Bacillota</taxon>
        <taxon>Clostridia</taxon>
        <taxon>Lachnospirales</taxon>
        <taxon>Lachnospiraceae</taxon>
        <taxon>Lacrimispora</taxon>
    </lineage>
</organism>
<evidence type="ECO:0000313" key="6">
    <source>
        <dbReference type="EMBL" id="GLB32168.1"/>
    </source>
</evidence>
<feature type="transmembrane region" description="Helical" evidence="4">
    <location>
        <begin position="68"/>
        <end position="90"/>
    </location>
</feature>
<sequence length="338" mass="40143">MAKGIIFLYNLFIIIVYSGIMWMSFFLFMNGKDKILLWIGIIYSAIMIDDIVNFASELFQNFAEQYNRIFMIVPTHKTLIYLILSLGYLIIFKRLINKKITWYDYSILAFYVTFMFFVPVLDNSAWKIWLYYLPSQLYNAYVGAEVLWTIKKNPENYQNSFYCWCKRLFCFTVFMNLCIIAEDTIVIFHFDVYSKYYINMNNRSYTSDILYLTHALFSGGYLMYYLKTSLRNNTIVNDINSHTHSNLPSDIEESILYRFSEAYHLTVREREILKVLLLDKTNQEISDDLFISLGTAKTHVHNIFQKIGVVKRPQLLNIYEVYRKEQLNAKPENEIPSP</sequence>
<reference evidence="6 7" key="1">
    <citation type="journal article" date="2024" name="Int. J. Syst. Evol. Microbiol.">
        <title>Lacrimispora brassicae sp. nov. isolated from fermented cabbage, and proposal of Clostridium indicum Gundawar et al. 2019 and Clostridium methoxybenzovorans Mechichi et al. 1999 as heterotypic synonyms of Lacrimispora amygdalina (Parshina et al. 2003) Haas and Blanchard 2020 and Lacrimispora indolis (McClung and McCoy 1957) Haas and Blanchard 2020, respectively.</title>
        <authorList>
            <person name="Kobayashi H."/>
            <person name="Tanizawa Y."/>
            <person name="Sakamoto M."/>
            <person name="Ohkuma M."/>
            <person name="Tohno M."/>
        </authorList>
    </citation>
    <scope>NUCLEOTIDE SEQUENCE [LARGE SCALE GENOMIC DNA]</scope>
    <source>
        <strain evidence="6 7">DSM 12857</strain>
    </source>
</reference>
<evidence type="ECO:0000256" key="1">
    <source>
        <dbReference type="ARBA" id="ARBA00023015"/>
    </source>
</evidence>
<dbReference type="InterPro" id="IPR000792">
    <property type="entry name" value="Tscrpt_reg_LuxR_C"/>
</dbReference>
<dbReference type="PANTHER" id="PTHR44688:SF16">
    <property type="entry name" value="DNA-BINDING TRANSCRIPTIONAL ACTIVATOR DEVR_DOSR"/>
    <property type="match status" value="1"/>
</dbReference>
<keyword evidence="4" id="KW-0812">Transmembrane</keyword>
<dbReference type="Gene3D" id="1.10.10.10">
    <property type="entry name" value="Winged helix-like DNA-binding domain superfamily/Winged helix DNA-binding domain"/>
    <property type="match status" value="1"/>
</dbReference>
<evidence type="ECO:0000259" key="5">
    <source>
        <dbReference type="PROSITE" id="PS50043"/>
    </source>
</evidence>
<proteinExistence type="predicted"/>
<dbReference type="PROSITE" id="PS50043">
    <property type="entry name" value="HTH_LUXR_2"/>
    <property type="match status" value="1"/>
</dbReference>
<evidence type="ECO:0000256" key="2">
    <source>
        <dbReference type="ARBA" id="ARBA00023125"/>
    </source>
</evidence>
<dbReference type="Pfam" id="PF00196">
    <property type="entry name" value="GerE"/>
    <property type="match status" value="1"/>
</dbReference>
<keyword evidence="4" id="KW-0472">Membrane</keyword>
<dbReference type="InterPro" id="IPR036388">
    <property type="entry name" value="WH-like_DNA-bd_sf"/>
</dbReference>
<dbReference type="Proteomes" id="UP001419084">
    <property type="component" value="Unassembled WGS sequence"/>
</dbReference>
<evidence type="ECO:0000256" key="3">
    <source>
        <dbReference type="ARBA" id="ARBA00023163"/>
    </source>
</evidence>
<feature type="transmembrane region" description="Helical" evidence="4">
    <location>
        <begin position="102"/>
        <end position="122"/>
    </location>
</feature>
<feature type="domain" description="HTH luxR-type" evidence="5">
    <location>
        <begin position="258"/>
        <end position="323"/>
    </location>
</feature>
<dbReference type="EMBL" id="BRPJ01000087">
    <property type="protein sequence ID" value="GLB32168.1"/>
    <property type="molecule type" value="Genomic_DNA"/>
</dbReference>
<keyword evidence="1" id="KW-0805">Transcription regulation</keyword>
<dbReference type="PRINTS" id="PR00038">
    <property type="entry name" value="HTHLUXR"/>
</dbReference>
<evidence type="ECO:0000256" key="4">
    <source>
        <dbReference type="SAM" id="Phobius"/>
    </source>
</evidence>
<keyword evidence="2" id="KW-0238">DNA-binding</keyword>
<dbReference type="CDD" id="cd06170">
    <property type="entry name" value="LuxR_C_like"/>
    <property type="match status" value="1"/>
</dbReference>
<dbReference type="SUPFAM" id="SSF46894">
    <property type="entry name" value="C-terminal effector domain of the bipartite response regulators"/>
    <property type="match status" value="1"/>
</dbReference>
<evidence type="ECO:0000313" key="7">
    <source>
        <dbReference type="Proteomes" id="UP001419084"/>
    </source>
</evidence>
<accession>A0ABQ5MBI7</accession>
<dbReference type="RefSeq" id="WP_346066110.1">
    <property type="nucleotide sequence ID" value="NZ_BRPJ01000087.1"/>
</dbReference>
<feature type="transmembrane region" description="Helical" evidence="4">
    <location>
        <begin position="128"/>
        <end position="148"/>
    </location>
</feature>
<keyword evidence="4" id="KW-1133">Transmembrane helix</keyword>
<feature type="transmembrane region" description="Helical" evidence="4">
    <location>
        <begin position="35"/>
        <end position="56"/>
    </location>
</feature>
<comment type="caution">
    <text evidence="6">The sequence shown here is derived from an EMBL/GenBank/DDBJ whole genome shotgun (WGS) entry which is preliminary data.</text>
</comment>
<feature type="transmembrane region" description="Helical" evidence="4">
    <location>
        <begin position="6"/>
        <end position="28"/>
    </location>
</feature>
<feature type="transmembrane region" description="Helical" evidence="4">
    <location>
        <begin position="168"/>
        <end position="189"/>
    </location>
</feature>
<keyword evidence="3" id="KW-0804">Transcription</keyword>
<protein>
    <submittedName>
        <fullName evidence="6">Helix-turn-helix transcriptional regulator</fullName>
    </submittedName>
</protein>
<dbReference type="SMART" id="SM00421">
    <property type="entry name" value="HTH_LUXR"/>
    <property type="match status" value="1"/>
</dbReference>
<gene>
    <name evidence="6" type="primary">llrH_1</name>
    <name evidence="6" type="ORF">LAD12857_40910</name>
</gene>
<feature type="transmembrane region" description="Helical" evidence="4">
    <location>
        <begin position="209"/>
        <end position="226"/>
    </location>
</feature>
<keyword evidence="7" id="KW-1185">Reference proteome</keyword>
<name>A0ABQ5MBI7_9FIRM</name>
<dbReference type="InterPro" id="IPR016032">
    <property type="entry name" value="Sig_transdc_resp-reg_C-effctor"/>
</dbReference>